<dbReference type="PANTHER" id="PTHR43382:SF2">
    <property type="entry name" value="BIFUNCTIONAL GLUTAMATE_PROLINE--TRNA LIGASE"/>
    <property type="match status" value="1"/>
</dbReference>
<dbReference type="PANTHER" id="PTHR43382">
    <property type="entry name" value="PROLYL-TRNA SYNTHETASE"/>
    <property type="match status" value="1"/>
</dbReference>
<dbReference type="SMART" id="SM00946">
    <property type="entry name" value="ProRS-C_1"/>
    <property type="match status" value="1"/>
</dbReference>
<dbReference type="GO" id="GO:0000981">
    <property type="term" value="F:DNA-binding transcription factor activity, RNA polymerase II-specific"/>
    <property type="evidence" value="ECO:0007669"/>
    <property type="project" value="InterPro"/>
</dbReference>
<evidence type="ECO:0000256" key="7">
    <source>
        <dbReference type="ARBA" id="ARBA00022917"/>
    </source>
</evidence>
<evidence type="ECO:0000256" key="5">
    <source>
        <dbReference type="ARBA" id="ARBA00022741"/>
    </source>
</evidence>
<dbReference type="InterPro" id="IPR002314">
    <property type="entry name" value="aa-tRNA-synt_IIb"/>
</dbReference>
<dbReference type="PROSITE" id="PS50862">
    <property type="entry name" value="AA_TRNA_LIGASE_II"/>
    <property type="match status" value="1"/>
</dbReference>
<evidence type="ECO:0000256" key="4">
    <source>
        <dbReference type="ARBA" id="ARBA00022723"/>
    </source>
</evidence>
<keyword evidence="9" id="KW-0539">Nucleus</keyword>
<evidence type="ECO:0000256" key="12">
    <source>
        <dbReference type="SAM" id="MobiDB-lite"/>
    </source>
</evidence>
<dbReference type="Pfam" id="PF09180">
    <property type="entry name" value="ProRS-C_1"/>
    <property type="match status" value="1"/>
</dbReference>
<dbReference type="SMART" id="SM00066">
    <property type="entry name" value="GAL4"/>
    <property type="match status" value="1"/>
</dbReference>
<dbReference type="SUPFAM" id="SSF52954">
    <property type="entry name" value="Class II aaRS ABD-related"/>
    <property type="match status" value="1"/>
</dbReference>
<dbReference type="Gene3D" id="4.10.240.10">
    <property type="entry name" value="Zn(2)-C6 fungal-type DNA-binding domain"/>
    <property type="match status" value="1"/>
</dbReference>
<dbReference type="SMART" id="SM00906">
    <property type="entry name" value="Fungal_trans"/>
    <property type="match status" value="2"/>
</dbReference>
<dbReference type="Proteomes" id="UP000016929">
    <property type="component" value="Unassembled WGS sequence"/>
</dbReference>
<dbReference type="GO" id="GO:0005737">
    <property type="term" value="C:cytoplasm"/>
    <property type="evidence" value="ECO:0007669"/>
    <property type="project" value="InterPro"/>
</dbReference>
<dbReference type="EC" id="6.1.1.15" evidence="2"/>
<feature type="region of interest" description="Disordered" evidence="12">
    <location>
        <begin position="571"/>
        <end position="596"/>
    </location>
</feature>
<evidence type="ECO:0000256" key="6">
    <source>
        <dbReference type="ARBA" id="ARBA00022840"/>
    </source>
</evidence>
<name>N1RMU2_FUSC4</name>
<evidence type="ECO:0000256" key="3">
    <source>
        <dbReference type="ARBA" id="ARBA00022598"/>
    </source>
</evidence>
<protein>
    <recommendedName>
        <fullName evidence="2">proline--tRNA ligase</fullName>
        <ecNumber evidence="2">6.1.1.15</ecNumber>
    </recommendedName>
    <alternativeName>
        <fullName evidence="10">Prolyl-tRNA synthetase</fullName>
    </alternativeName>
</protein>
<dbReference type="InterPro" id="IPR007219">
    <property type="entry name" value="XnlR_reg_dom"/>
</dbReference>
<dbReference type="SUPFAM" id="SSF57701">
    <property type="entry name" value="Zn2/Cys6 DNA-binding domain"/>
    <property type="match status" value="1"/>
</dbReference>
<dbReference type="Gene3D" id="3.30.110.30">
    <property type="entry name" value="C-terminal domain of ProRS"/>
    <property type="match status" value="1"/>
</dbReference>
<dbReference type="STRING" id="1229665.N1RMU2"/>
<dbReference type="Pfam" id="PF03129">
    <property type="entry name" value="HGTP_anticodon"/>
    <property type="match status" value="1"/>
</dbReference>
<evidence type="ECO:0000259" key="13">
    <source>
        <dbReference type="PROSITE" id="PS50048"/>
    </source>
</evidence>
<dbReference type="PROSITE" id="PS50048">
    <property type="entry name" value="ZN2_CY6_FUNGAL_2"/>
    <property type="match status" value="1"/>
</dbReference>
<feature type="compositionally biased region" description="Polar residues" evidence="12">
    <location>
        <begin position="1088"/>
        <end position="1112"/>
    </location>
</feature>
<evidence type="ECO:0000256" key="10">
    <source>
        <dbReference type="ARBA" id="ARBA00029731"/>
    </source>
</evidence>
<dbReference type="CDD" id="cd00067">
    <property type="entry name" value="GAL4"/>
    <property type="match status" value="1"/>
</dbReference>
<feature type="compositionally biased region" description="Polar residues" evidence="12">
    <location>
        <begin position="572"/>
        <end position="596"/>
    </location>
</feature>
<dbReference type="Gene3D" id="3.30.930.10">
    <property type="entry name" value="Bira Bifunctional Protein, Domain 2"/>
    <property type="match status" value="1"/>
</dbReference>
<dbReference type="GO" id="GO:0017101">
    <property type="term" value="C:aminoacyl-tRNA synthetase multienzyme complex"/>
    <property type="evidence" value="ECO:0007669"/>
    <property type="project" value="TreeGrafter"/>
</dbReference>
<evidence type="ECO:0000256" key="2">
    <source>
        <dbReference type="ARBA" id="ARBA00012831"/>
    </source>
</evidence>
<dbReference type="Gene3D" id="3.40.50.800">
    <property type="entry name" value="Anticodon-binding domain"/>
    <property type="match status" value="1"/>
</dbReference>
<keyword evidence="16" id="KW-1185">Reference proteome</keyword>
<dbReference type="InterPro" id="IPR006195">
    <property type="entry name" value="aa-tRNA-synth_II"/>
</dbReference>
<keyword evidence="7" id="KW-0648">Protein biosynthesis</keyword>
<gene>
    <name evidence="15" type="ORF">FOC4_g10012339</name>
</gene>
<organism evidence="15 16">
    <name type="scientific">Fusarium oxysporum f. sp. cubense (strain race 4)</name>
    <name type="common">Panama disease fungus</name>
    <dbReference type="NCBI Taxonomy" id="2502994"/>
    <lineage>
        <taxon>Eukaryota</taxon>
        <taxon>Fungi</taxon>
        <taxon>Dikarya</taxon>
        <taxon>Ascomycota</taxon>
        <taxon>Pezizomycotina</taxon>
        <taxon>Sordariomycetes</taxon>
        <taxon>Hypocreomycetidae</taxon>
        <taxon>Hypocreales</taxon>
        <taxon>Nectriaceae</taxon>
        <taxon>Fusarium</taxon>
        <taxon>Fusarium oxysporum species complex</taxon>
    </lineage>
</organism>
<dbReference type="InterPro" id="IPR036621">
    <property type="entry name" value="Anticodon-bd_dom_sf"/>
</dbReference>
<dbReference type="InterPro" id="IPR004499">
    <property type="entry name" value="Pro-tRNA-ligase_IIa_arc-type"/>
</dbReference>
<feature type="region of interest" description="Disordered" evidence="12">
    <location>
        <begin position="1087"/>
        <end position="1112"/>
    </location>
</feature>
<dbReference type="Pfam" id="PF04082">
    <property type="entry name" value="Fungal_trans"/>
    <property type="match status" value="2"/>
</dbReference>
<accession>N1RMU2</accession>
<keyword evidence="3" id="KW-0436">Ligase</keyword>
<sequence length="1630" mass="182498">MSIQPPLTLNQKPAEIIGITATKEEDFPQWYQEVVVKAGMVEYYTEIAGLFVLRPLTIGEKKLDVPVAIRPTSEAIMYPYYSKWIRSHRDLPLRLNQWNSVVRWETKQTTPFLRTREFLWQEGHTAHLTEEQAGIEVLEILELYAQLYEDLLAVPVVRGRKTENERFAGGYYTMTLEGYIPSNGRGIQGATSHCLGQNFSKMFDISVEDPAGSGRLYVWQNSWAFSTRVIGVMVMIHGDNKGLVLPPRVAQTQIVMVPVGINRKTSAEDKDRLMDQLYEMRKMLKKLGLRVEVDTREGYTPAWKFNDWEMKGVPLRMEFGPKDAKSHVVSYAVRHNNEKGTIPVAEIGPQATRLLEQIQKGMYDKANLAYSQHRKVIGNWDEVTPALDSKNVVLIPFCLDGKCEERIKQLTTKEDDLGDQRTASMGMKSLCIPFEQPSEIEEGRKCLNPECDSCESCRRRKVKCSGSQPCLTCTRHGFECRFGTIARRGYSEASYVQDLVKTIKGLEEKLEEVSRKQSSTPFIGPSMNRDAVEGDSEPAREAEMLLSPVLTVVSGPAFECSVRTMVRDHVDNQNSHSSPATTIITSSGNGPPKQSQWNTAATLVHGSPTPELISQGQSRQLFETFLSLMGVNQHFVDPRAFSDSLDLLYHDEATRLRQMQTLWYTQYLLVMAVGMLIGSPSESPASPPGTSFFAEAIKNIPPTYELGSHGVLAVETLCLAGLYLQWCDRKHDAYVYVGSALRLAMALGCQLPHDEQQGLRSEVNHRVRVWWTAYMLDRRLSTGLGFPPGVDGRQLRAELPHPFSGYQHPLPMIINIRIAQTTDEIMASFYGNMTITQTEFVTRIQDTLHNLYEIGRSIPSSLAMDFCNMTTATTRTSASLYLMLFQDAATKSIRILSTLRAEKRIALFGYFDLDATFSAAFILTMMGFVQGQDGAPPEGLKQAAGILRHLSRAGNHAAQRRLDELKQFYEQVWSPTSDTDRQSLPCLTCTRHGFECRFGTIARRGYSEASYVQDLVKTIKGLEEKLEEVSRKQSSTPFIGPSMNRDAVEGDSEPAREAEMLLSPVLTVVSGPAFECSVRTMVRDHVDNQNSHSSPATTIITSSGNGPPKQSQWNTAATLVHGSPTPELISQGQSRQLFETFLSLMGVNQHFVDPRAFSDSLDLLYHDEATRLRQMQTLWYTQYLLVMAVGMLIGSPSESPASPPGTSFFAEAIKNIPPTYELGSHGVLAVETLCLAGLYLQWCDRKHDAYVYVGSALRLAMALGCQLPHDEQQGLRSEVNHRVRVWWTAYMLDRRLSTGLGFPPGVDGRQLRAELPHPFSGYQHPLPMIINIRIAQTTDEIMASFYGNMTITQTEFVTRIQDTLHNLYEIGRSIPSSLAMDFCNMTTATTRTSASLYLMLFQDKVQLSSDSPPTRVSPVINRLCLTCQDAATKSIRILSTLRAEKRIALFGYFDLDATFSAAFILTMMGFVQGQDGAPPEGLKQAAGILRHLSRAGNHAAQRRLDELKQFYEQVWSPTSDTDRQSWLEEGDSSLGGLPFTERATLDASGERVFAVQDEYMTTSAWVPWQMGPDQQANPLDFNMPQSFEMDLSHEATDIYSSFNDPTLPLTGVDDVDWAEIGKIFNLGGDR</sequence>
<dbReference type="GO" id="GO:0008270">
    <property type="term" value="F:zinc ion binding"/>
    <property type="evidence" value="ECO:0007669"/>
    <property type="project" value="InterPro"/>
</dbReference>
<dbReference type="SUPFAM" id="SSF64586">
    <property type="entry name" value="C-terminal domain of ProRS"/>
    <property type="match status" value="1"/>
</dbReference>
<dbReference type="InterPro" id="IPR036864">
    <property type="entry name" value="Zn2-C6_fun-type_DNA-bd_sf"/>
</dbReference>
<feature type="domain" description="Zn(2)-C6 fungal-type" evidence="13">
    <location>
        <begin position="453"/>
        <end position="482"/>
    </location>
</feature>
<dbReference type="InterPro" id="IPR017449">
    <property type="entry name" value="Pro-tRNA_synth_II"/>
</dbReference>
<dbReference type="InterPro" id="IPR001138">
    <property type="entry name" value="Zn2Cys6_DnaBD"/>
</dbReference>
<feature type="domain" description="Aminoacyl-transfer RNA synthetases class-II family profile" evidence="14">
    <location>
        <begin position="1"/>
        <end position="246"/>
    </location>
</feature>
<keyword evidence="5" id="KW-0547">Nucleotide-binding</keyword>
<dbReference type="InterPro" id="IPR016061">
    <property type="entry name" value="Pro-tRNA_ligase_II_C"/>
</dbReference>
<dbReference type="GO" id="GO:0006433">
    <property type="term" value="P:prolyl-tRNA aminoacylation"/>
    <property type="evidence" value="ECO:0007669"/>
    <property type="project" value="InterPro"/>
</dbReference>
<dbReference type="EMBL" id="KB726554">
    <property type="protein sequence ID" value="EMT67943.1"/>
    <property type="molecule type" value="Genomic_DNA"/>
</dbReference>
<dbReference type="GO" id="GO:0005524">
    <property type="term" value="F:ATP binding"/>
    <property type="evidence" value="ECO:0007669"/>
    <property type="project" value="UniProtKB-KW"/>
</dbReference>
<evidence type="ECO:0000313" key="16">
    <source>
        <dbReference type="Proteomes" id="UP000016929"/>
    </source>
</evidence>
<dbReference type="CDD" id="cd12148">
    <property type="entry name" value="fungal_TF_MHR"/>
    <property type="match status" value="2"/>
</dbReference>
<proteinExistence type="inferred from homology"/>
<dbReference type="FunFam" id="3.30.110.30:FF:000001">
    <property type="entry name" value="Bifunctional glutamate/proline--tRNA ligase"/>
    <property type="match status" value="1"/>
</dbReference>
<dbReference type="GO" id="GO:0003677">
    <property type="term" value="F:DNA binding"/>
    <property type="evidence" value="ECO:0007669"/>
    <property type="project" value="InterPro"/>
</dbReference>
<dbReference type="GO" id="GO:0006351">
    <property type="term" value="P:DNA-templated transcription"/>
    <property type="evidence" value="ECO:0007669"/>
    <property type="project" value="InterPro"/>
</dbReference>
<dbReference type="GO" id="GO:0004827">
    <property type="term" value="F:proline-tRNA ligase activity"/>
    <property type="evidence" value="ECO:0007669"/>
    <property type="project" value="UniProtKB-EC"/>
</dbReference>
<dbReference type="Pfam" id="PF00587">
    <property type="entry name" value="tRNA-synt_2b"/>
    <property type="match status" value="1"/>
</dbReference>
<keyword evidence="8" id="KW-0030">Aminoacyl-tRNA synthetase</keyword>
<dbReference type="FunFam" id="3.40.50.800:FF:000005">
    <property type="entry name" value="bifunctional glutamate/proline--tRNA ligase"/>
    <property type="match status" value="1"/>
</dbReference>
<comment type="catalytic activity">
    <reaction evidence="11">
        <text>tRNA(Pro) + L-proline + ATP = L-prolyl-tRNA(Pro) + AMP + diphosphate</text>
        <dbReference type="Rhea" id="RHEA:14305"/>
        <dbReference type="Rhea" id="RHEA-COMP:9700"/>
        <dbReference type="Rhea" id="RHEA-COMP:9702"/>
        <dbReference type="ChEBI" id="CHEBI:30616"/>
        <dbReference type="ChEBI" id="CHEBI:33019"/>
        <dbReference type="ChEBI" id="CHEBI:60039"/>
        <dbReference type="ChEBI" id="CHEBI:78442"/>
        <dbReference type="ChEBI" id="CHEBI:78532"/>
        <dbReference type="ChEBI" id="CHEBI:456215"/>
        <dbReference type="EC" id="6.1.1.15"/>
    </reaction>
</comment>
<dbReference type="InterPro" id="IPR004154">
    <property type="entry name" value="Anticodon-bd"/>
</dbReference>
<dbReference type="OrthoDB" id="3266505at2759"/>
<reference evidence="16" key="1">
    <citation type="submission" date="2012-09" db="EMBL/GenBank/DDBJ databases">
        <title>Genome sequencing and comparative transcriptomics of race 1 and race 4 of banana pathogen: Fusarium oxysporum f. sp. cubense.</title>
        <authorList>
            <person name="Fang X."/>
            <person name="Huang J."/>
        </authorList>
    </citation>
    <scope>NUCLEOTIDE SEQUENCE [LARGE SCALE GENOMIC DNA]</scope>
    <source>
        <strain evidence="16">race 4</strain>
    </source>
</reference>
<dbReference type="CDD" id="cd00862">
    <property type="entry name" value="ProRS_anticodon_zinc"/>
    <property type="match status" value="1"/>
</dbReference>
<evidence type="ECO:0000256" key="11">
    <source>
        <dbReference type="ARBA" id="ARBA00047671"/>
    </source>
</evidence>
<dbReference type="PROSITE" id="PS00463">
    <property type="entry name" value="ZN2_CY6_FUNGAL_1"/>
    <property type="match status" value="1"/>
</dbReference>
<dbReference type="Pfam" id="PF00172">
    <property type="entry name" value="Zn_clus"/>
    <property type="match status" value="1"/>
</dbReference>
<evidence type="ECO:0000259" key="14">
    <source>
        <dbReference type="PROSITE" id="PS50862"/>
    </source>
</evidence>
<dbReference type="HOGENOM" id="CLU_243188_0_0_1"/>
<dbReference type="InterPro" id="IPR045864">
    <property type="entry name" value="aa-tRNA-synth_II/BPL/LPL"/>
</dbReference>
<evidence type="ECO:0000256" key="8">
    <source>
        <dbReference type="ARBA" id="ARBA00023146"/>
    </source>
</evidence>
<keyword evidence="6" id="KW-0067">ATP-binding</keyword>
<evidence type="ECO:0000256" key="1">
    <source>
        <dbReference type="ARBA" id="ARBA00008226"/>
    </source>
</evidence>
<evidence type="ECO:0000313" key="15">
    <source>
        <dbReference type="EMBL" id="EMT67943.1"/>
    </source>
</evidence>
<comment type="similarity">
    <text evidence="1">Belongs to the class-II aminoacyl-tRNA synthetase family.</text>
</comment>
<keyword evidence="4" id="KW-0479">Metal-binding</keyword>
<dbReference type="SUPFAM" id="SSF55681">
    <property type="entry name" value="Class II aaRS and biotin synthetases"/>
    <property type="match status" value="1"/>
</dbReference>
<evidence type="ECO:0000256" key="9">
    <source>
        <dbReference type="ARBA" id="ARBA00023242"/>
    </source>
</evidence>
<reference evidence="16" key="2">
    <citation type="journal article" date="2014" name="PLoS ONE">
        <title>Genome and Transcriptome Analysis of the Fungal Pathogen Fusarium oxysporum f. sp. cubense Causing Banana Vascular Wilt Disease.</title>
        <authorList>
            <person name="Guo L."/>
            <person name="Han L."/>
            <person name="Yang L."/>
            <person name="Zeng H."/>
            <person name="Fan D."/>
            <person name="Zhu Y."/>
            <person name="Feng Y."/>
            <person name="Wang G."/>
            <person name="Peng C."/>
            <person name="Jiang X."/>
            <person name="Zhou D."/>
            <person name="Ni P."/>
            <person name="Liang C."/>
            <person name="Liu L."/>
            <person name="Wang J."/>
            <person name="Mao C."/>
            <person name="Fang X."/>
            <person name="Peng M."/>
            <person name="Huang J."/>
        </authorList>
    </citation>
    <scope>NUCLEOTIDE SEQUENCE [LARGE SCALE GENOMIC DNA]</scope>
    <source>
        <strain evidence="16">race 4</strain>
    </source>
</reference>